<evidence type="ECO:0000256" key="1">
    <source>
        <dbReference type="ARBA" id="ARBA00022737"/>
    </source>
</evidence>
<evidence type="ECO:0000313" key="4">
    <source>
        <dbReference type="EMBL" id="MBK9984588.1"/>
    </source>
</evidence>
<protein>
    <submittedName>
        <fullName evidence="4">Tetratricopeptide repeat protein</fullName>
    </submittedName>
</protein>
<proteinExistence type="predicted"/>
<gene>
    <name evidence="4" type="ORF">IPP15_19865</name>
</gene>
<dbReference type="Pfam" id="PF13374">
    <property type="entry name" value="TPR_10"/>
    <property type="match status" value="1"/>
</dbReference>
<dbReference type="InterPro" id="IPR019734">
    <property type="entry name" value="TPR_rpt"/>
</dbReference>
<dbReference type="SMART" id="SM00028">
    <property type="entry name" value="TPR"/>
    <property type="match status" value="4"/>
</dbReference>
<dbReference type="SUPFAM" id="SSF48452">
    <property type="entry name" value="TPR-like"/>
    <property type="match status" value="2"/>
</dbReference>
<dbReference type="AlphaFoldDB" id="A0A9D7SWN9"/>
<organism evidence="4 5">
    <name type="scientific">Candidatus Opimibacter skivensis</name>
    <dbReference type="NCBI Taxonomy" id="2982028"/>
    <lineage>
        <taxon>Bacteria</taxon>
        <taxon>Pseudomonadati</taxon>
        <taxon>Bacteroidota</taxon>
        <taxon>Saprospiria</taxon>
        <taxon>Saprospirales</taxon>
        <taxon>Saprospiraceae</taxon>
        <taxon>Candidatus Opimibacter</taxon>
    </lineage>
</organism>
<dbReference type="PANTHER" id="PTHR45641:SF1">
    <property type="entry name" value="AAA+ ATPASE DOMAIN-CONTAINING PROTEIN"/>
    <property type="match status" value="1"/>
</dbReference>
<dbReference type="InterPro" id="IPR011990">
    <property type="entry name" value="TPR-like_helical_dom_sf"/>
</dbReference>
<keyword evidence="2 3" id="KW-0802">TPR repeat</keyword>
<keyword evidence="1" id="KW-0677">Repeat</keyword>
<feature type="repeat" description="TPR" evidence="3">
    <location>
        <begin position="160"/>
        <end position="193"/>
    </location>
</feature>
<feature type="repeat" description="TPR" evidence="3">
    <location>
        <begin position="202"/>
        <end position="235"/>
    </location>
</feature>
<dbReference type="EMBL" id="JADKGY010000030">
    <property type="protein sequence ID" value="MBK9984588.1"/>
    <property type="molecule type" value="Genomic_DNA"/>
</dbReference>
<evidence type="ECO:0000313" key="5">
    <source>
        <dbReference type="Proteomes" id="UP000808337"/>
    </source>
</evidence>
<dbReference type="Proteomes" id="UP000808337">
    <property type="component" value="Unassembled WGS sequence"/>
</dbReference>
<reference evidence="4 5" key="1">
    <citation type="submission" date="2020-10" db="EMBL/GenBank/DDBJ databases">
        <title>Connecting structure to function with the recovery of over 1000 high-quality activated sludge metagenome-assembled genomes encoding full-length rRNA genes using long-read sequencing.</title>
        <authorList>
            <person name="Singleton C.M."/>
            <person name="Petriglieri F."/>
            <person name="Kristensen J.M."/>
            <person name="Kirkegaard R.H."/>
            <person name="Michaelsen T.Y."/>
            <person name="Andersen M.H."/>
            <person name="Karst S.M."/>
            <person name="Dueholm M.S."/>
            <person name="Nielsen P.H."/>
            <person name="Albertsen M."/>
        </authorList>
    </citation>
    <scope>NUCLEOTIDE SEQUENCE [LARGE SCALE GENOMIC DNA]</scope>
    <source>
        <strain evidence="4">Ribe_18-Q3-R11-54_MAXAC.273</strain>
    </source>
</reference>
<name>A0A9D7SWN9_9BACT</name>
<comment type="caution">
    <text evidence="4">The sequence shown here is derived from an EMBL/GenBank/DDBJ whole genome shotgun (WGS) entry which is preliminary data.</text>
</comment>
<evidence type="ECO:0000256" key="2">
    <source>
        <dbReference type="ARBA" id="ARBA00022803"/>
    </source>
</evidence>
<evidence type="ECO:0000256" key="3">
    <source>
        <dbReference type="PROSITE-ProRule" id="PRU00339"/>
    </source>
</evidence>
<accession>A0A9D7SWN9</accession>
<dbReference type="Pfam" id="PF13424">
    <property type="entry name" value="TPR_12"/>
    <property type="match status" value="1"/>
</dbReference>
<dbReference type="PROSITE" id="PS50005">
    <property type="entry name" value="TPR"/>
    <property type="match status" value="2"/>
</dbReference>
<dbReference type="PANTHER" id="PTHR45641">
    <property type="entry name" value="TETRATRICOPEPTIDE REPEAT PROTEIN (AFU_ORTHOLOGUE AFUA_6G03870)"/>
    <property type="match status" value="1"/>
</dbReference>
<sequence length="276" mass="31502">MTWISLHHHRYKFLWIFFICLTLPFQILSGQKNSTAEKYMVKADEFKNNAKPDSAVFYYKKAAAIFKENKKTKKLINAYNLTGSMLARQDKFEEGRMYLGMAELQGNTLKDTNDLLRAATFIGLGVIYSSVGDFGGALAYHYRALAIRLLKSGKYNADVATSYGNIGNVYLIKKEYDKSIEAHLTALDIRNKIFGEKSVEINQTYNNLGKVYKEKKEFETSLLYFQKLLENKTAQVGSDSKDLVKVYNSISEVYYLMGQKELGDENKAKGDEILNK</sequence>
<dbReference type="Gene3D" id="1.25.40.10">
    <property type="entry name" value="Tetratricopeptide repeat domain"/>
    <property type="match status" value="2"/>
</dbReference>